<protein>
    <submittedName>
        <fullName evidence="1">Uncharacterized protein</fullName>
    </submittedName>
</protein>
<accession>A0A0A9FZS4</accession>
<organism evidence="1">
    <name type="scientific">Arundo donax</name>
    <name type="common">Giant reed</name>
    <name type="synonym">Donax arundinaceus</name>
    <dbReference type="NCBI Taxonomy" id="35708"/>
    <lineage>
        <taxon>Eukaryota</taxon>
        <taxon>Viridiplantae</taxon>
        <taxon>Streptophyta</taxon>
        <taxon>Embryophyta</taxon>
        <taxon>Tracheophyta</taxon>
        <taxon>Spermatophyta</taxon>
        <taxon>Magnoliopsida</taxon>
        <taxon>Liliopsida</taxon>
        <taxon>Poales</taxon>
        <taxon>Poaceae</taxon>
        <taxon>PACMAD clade</taxon>
        <taxon>Arundinoideae</taxon>
        <taxon>Arundineae</taxon>
        <taxon>Arundo</taxon>
    </lineage>
</organism>
<dbReference type="EMBL" id="GBRH01182100">
    <property type="protein sequence ID" value="JAE15796.1"/>
    <property type="molecule type" value="Transcribed_RNA"/>
</dbReference>
<sequence>MSADKENKIMSGSPKKDCAQFTASSTLNCPKILQ</sequence>
<evidence type="ECO:0000313" key="1">
    <source>
        <dbReference type="EMBL" id="JAE15796.1"/>
    </source>
</evidence>
<name>A0A0A9FZS4_ARUDO</name>
<reference evidence="1" key="1">
    <citation type="submission" date="2014-09" db="EMBL/GenBank/DDBJ databases">
        <authorList>
            <person name="Magalhaes I.L.F."/>
            <person name="Oliveira U."/>
            <person name="Santos F.R."/>
            <person name="Vidigal T.H.D.A."/>
            <person name="Brescovit A.D."/>
            <person name="Santos A.J."/>
        </authorList>
    </citation>
    <scope>NUCLEOTIDE SEQUENCE</scope>
    <source>
        <tissue evidence="1">Shoot tissue taken approximately 20 cm above the soil surface</tissue>
    </source>
</reference>
<reference evidence="1" key="2">
    <citation type="journal article" date="2015" name="Data Brief">
        <title>Shoot transcriptome of the giant reed, Arundo donax.</title>
        <authorList>
            <person name="Barrero R.A."/>
            <person name="Guerrero F.D."/>
            <person name="Moolhuijzen P."/>
            <person name="Goolsby J.A."/>
            <person name="Tidwell J."/>
            <person name="Bellgard S.E."/>
            <person name="Bellgard M.I."/>
        </authorList>
    </citation>
    <scope>NUCLEOTIDE SEQUENCE</scope>
    <source>
        <tissue evidence="1">Shoot tissue taken approximately 20 cm above the soil surface</tissue>
    </source>
</reference>
<dbReference type="AlphaFoldDB" id="A0A0A9FZS4"/>
<proteinExistence type="predicted"/>